<dbReference type="HOGENOM" id="CLU_000445_20_15_11"/>
<dbReference type="EC" id="2.7.13.3" evidence="2"/>
<reference evidence="12 13" key="1">
    <citation type="journal article" date="2009" name="Stand. Genomic Sci.">
        <title>Complete genome sequence of Sanguibacter keddieii type strain (ST-74).</title>
        <authorList>
            <person name="Ivanova N."/>
            <person name="Sikorski J."/>
            <person name="Sims D."/>
            <person name="Brettin T."/>
            <person name="Detter J.C."/>
            <person name="Han C."/>
            <person name="Lapidus A."/>
            <person name="Copeland A."/>
            <person name="Glavina Del Rio T."/>
            <person name="Nolan M."/>
            <person name="Chen F."/>
            <person name="Lucas S."/>
            <person name="Tice H."/>
            <person name="Cheng J.F."/>
            <person name="Bruce D."/>
            <person name="Goodwin L."/>
            <person name="Pitluck S."/>
            <person name="Pati A."/>
            <person name="Mavromatis K."/>
            <person name="Chen A."/>
            <person name="Palaniappan K."/>
            <person name="D'haeseleer P."/>
            <person name="Chain P."/>
            <person name="Bristow J."/>
            <person name="Eisen J.A."/>
            <person name="Markowitz V."/>
            <person name="Hugenholtz P."/>
            <person name="Goker M."/>
            <person name="Pukall R."/>
            <person name="Klenk H.P."/>
            <person name="Kyrpides N.C."/>
        </authorList>
    </citation>
    <scope>NUCLEOTIDE SEQUENCE [LARGE SCALE GENOMIC DNA]</scope>
    <source>
        <strain evidence="13">ATCC 51767 / DSM 10542 / NCFB 3025 / ST-74</strain>
    </source>
</reference>
<feature type="compositionally biased region" description="Basic and acidic residues" evidence="9">
    <location>
        <begin position="7"/>
        <end position="16"/>
    </location>
</feature>
<dbReference type="Proteomes" id="UP000000322">
    <property type="component" value="Chromosome"/>
</dbReference>
<evidence type="ECO:0000256" key="10">
    <source>
        <dbReference type="SAM" id="Phobius"/>
    </source>
</evidence>
<evidence type="ECO:0000256" key="5">
    <source>
        <dbReference type="ARBA" id="ARBA00022741"/>
    </source>
</evidence>
<feature type="transmembrane region" description="Helical" evidence="10">
    <location>
        <begin position="175"/>
        <end position="197"/>
    </location>
</feature>
<keyword evidence="10" id="KW-1133">Transmembrane helix</keyword>
<dbReference type="Gene3D" id="3.30.565.10">
    <property type="entry name" value="Histidine kinase-like ATPase, C-terminal domain"/>
    <property type="match status" value="1"/>
</dbReference>
<keyword evidence="4" id="KW-0808">Transferase</keyword>
<dbReference type="STRING" id="446469.Sked_29930"/>
<dbReference type="InterPro" id="IPR003594">
    <property type="entry name" value="HATPase_dom"/>
</dbReference>
<feature type="region of interest" description="Disordered" evidence="9">
    <location>
        <begin position="1"/>
        <end position="22"/>
    </location>
</feature>
<dbReference type="eggNOG" id="COG4585">
    <property type="taxonomic scope" value="Bacteria"/>
</dbReference>
<dbReference type="InterPro" id="IPR011712">
    <property type="entry name" value="Sig_transdc_His_kin_sub3_dim/P"/>
</dbReference>
<gene>
    <name evidence="12" type="ordered locus">Sked_29930</name>
</gene>
<protein>
    <recommendedName>
        <fullName evidence="2">histidine kinase</fullName>
        <ecNumber evidence="2">2.7.13.3</ecNumber>
    </recommendedName>
</protein>
<dbReference type="Gene3D" id="1.20.5.1930">
    <property type="match status" value="1"/>
</dbReference>
<dbReference type="SUPFAM" id="SSF55874">
    <property type="entry name" value="ATPase domain of HSP90 chaperone/DNA topoisomerase II/histidine kinase"/>
    <property type="match status" value="1"/>
</dbReference>
<dbReference type="PANTHER" id="PTHR24421">
    <property type="entry name" value="NITRATE/NITRITE SENSOR PROTEIN NARX-RELATED"/>
    <property type="match status" value="1"/>
</dbReference>
<dbReference type="InterPro" id="IPR017205">
    <property type="entry name" value="Sig_transdc_His_kinase_ChrS"/>
</dbReference>
<keyword evidence="6 12" id="KW-0418">Kinase</keyword>
<dbReference type="GO" id="GO:0016020">
    <property type="term" value="C:membrane"/>
    <property type="evidence" value="ECO:0007669"/>
    <property type="project" value="InterPro"/>
</dbReference>
<comment type="catalytic activity">
    <reaction evidence="1">
        <text>ATP + protein L-histidine = ADP + protein N-phospho-L-histidine.</text>
        <dbReference type="EC" id="2.7.13.3"/>
    </reaction>
</comment>
<evidence type="ECO:0000259" key="11">
    <source>
        <dbReference type="SMART" id="SM00387"/>
    </source>
</evidence>
<feature type="transmembrane region" description="Helical" evidence="10">
    <location>
        <begin position="104"/>
        <end position="133"/>
    </location>
</feature>
<name>D1BCA7_SANKS</name>
<evidence type="ECO:0000256" key="2">
    <source>
        <dbReference type="ARBA" id="ARBA00012438"/>
    </source>
</evidence>
<dbReference type="GO" id="GO:0005524">
    <property type="term" value="F:ATP binding"/>
    <property type="evidence" value="ECO:0007669"/>
    <property type="project" value="UniProtKB-KW"/>
</dbReference>
<feature type="transmembrane region" description="Helical" evidence="10">
    <location>
        <begin position="43"/>
        <end position="62"/>
    </location>
</feature>
<dbReference type="GO" id="GO:0000155">
    <property type="term" value="F:phosphorelay sensor kinase activity"/>
    <property type="evidence" value="ECO:0007669"/>
    <property type="project" value="InterPro"/>
</dbReference>
<keyword evidence="3" id="KW-0597">Phosphoprotein</keyword>
<feature type="transmembrane region" description="Helical" evidence="10">
    <location>
        <begin position="74"/>
        <end position="92"/>
    </location>
</feature>
<sequence length="451" mass="47938">MTTADRAAVDRGRLDDAATVPEPPGPLTAVDVDARAWDRVLTFWHVAFYLLTGFTAAAIVVSDDRLASRSIPSLVALGVLVVAYATFGQRAAARSLHHGPDGAAWAYLALLVVVTCVVTSLDPLGTMLLFVAYSQVWLLTPSIRVGAWLSALLAVASTLALLARLRDIGEGSWATVFQMALGLAFSMLMGLWLHWILRQGVQRAALLESLQATRAELGRTQHAAGVAAERERVAREIHDTLAQGFTSIVMLAQTASAEAQRGDDEQVARRLELIERTARENLAEARSLVSASSPAPLAGSSLPEAIERLGARLTEETGIEVVTRCTGPAELPSPVEVVLLRTVQESLSNVRRHSGASRVSVTLETTSSEAVVTVTDDGTGLHPSSVEGFGLRGMRERVTASGGSVRVEDASAPALARDPRPAPDRPGGERIGTRVVARVPTSTDHAPRRLG</sequence>
<evidence type="ECO:0000256" key="4">
    <source>
        <dbReference type="ARBA" id="ARBA00022679"/>
    </source>
</evidence>
<evidence type="ECO:0000256" key="8">
    <source>
        <dbReference type="ARBA" id="ARBA00023012"/>
    </source>
</evidence>
<keyword evidence="10" id="KW-0472">Membrane</keyword>
<dbReference type="PIRSF" id="PIRSF037434">
    <property type="entry name" value="STHK_ChrS"/>
    <property type="match status" value="1"/>
</dbReference>
<evidence type="ECO:0000313" key="12">
    <source>
        <dbReference type="EMBL" id="ACZ22894.1"/>
    </source>
</evidence>
<keyword evidence="10" id="KW-0812">Transmembrane</keyword>
<dbReference type="KEGG" id="ske:Sked_29930"/>
<dbReference type="SMART" id="SM00387">
    <property type="entry name" value="HATPase_c"/>
    <property type="match status" value="1"/>
</dbReference>
<evidence type="ECO:0000256" key="7">
    <source>
        <dbReference type="ARBA" id="ARBA00022840"/>
    </source>
</evidence>
<dbReference type="EMBL" id="CP001819">
    <property type="protein sequence ID" value="ACZ22894.1"/>
    <property type="molecule type" value="Genomic_DNA"/>
</dbReference>
<evidence type="ECO:0000256" key="1">
    <source>
        <dbReference type="ARBA" id="ARBA00000085"/>
    </source>
</evidence>
<dbReference type="GO" id="GO:0046983">
    <property type="term" value="F:protein dimerization activity"/>
    <property type="evidence" value="ECO:0007669"/>
    <property type="project" value="InterPro"/>
</dbReference>
<evidence type="ECO:0000256" key="6">
    <source>
        <dbReference type="ARBA" id="ARBA00022777"/>
    </source>
</evidence>
<evidence type="ECO:0000256" key="9">
    <source>
        <dbReference type="SAM" id="MobiDB-lite"/>
    </source>
</evidence>
<feature type="transmembrane region" description="Helical" evidence="10">
    <location>
        <begin position="145"/>
        <end position="163"/>
    </location>
</feature>
<organism evidence="12 13">
    <name type="scientific">Sanguibacter keddieii (strain ATCC 51767 / DSM 10542 / NCFB 3025 / ST-74)</name>
    <dbReference type="NCBI Taxonomy" id="446469"/>
    <lineage>
        <taxon>Bacteria</taxon>
        <taxon>Bacillati</taxon>
        <taxon>Actinomycetota</taxon>
        <taxon>Actinomycetes</taxon>
        <taxon>Micrococcales</taxon>
        <taxon>Sanguibacteraceae</taxon>
        <taxon>Sanguibacter</taxon>
    </lineage>
</organism>
<keyword evidence="5" id="KW-0547">Nucleotide-binding</keyword>
<feature type="region of interest" description="Disordered" evidence="9">
    <location>
        <begin position="400"/>
        <end position="451"/>
    </location>
</feature>
<feature type="domain" description="Histidine kinase/HSP90-like ATPase" evidence="11">
    <location>
        <begin position="334"/>
        <end position="443"/>
    </location>
</feature>
<dbReference type="Pfam" id="PF02518">
    <property type="entry name" value="HATPase_c"/>
    <property type="match status" value="1"/>
</dbReference>
<dbReference type="AlphaFoldDB" id="D1BCA7"/>
<proteinExistence type="predicted"/>
<evidence type="ECO:0000256" key="3">
    <source>
        <dbReference type="ARBA" id="ARBA00022553"/>
    </source>
</evidence>
<evidence type="ECO:0000313" key="13">
    <source>
        <dbReference type="Proteomes" id="UP000000322"/>
    </source>
</evidence>
<dbReference type="InterPro" id="IPR036890">
    <property type="entry name" value="HATPase_C_sf"/>
</dbReference>
<keyword evidence="13" id="KW-1185">Reference proteome</keyword>
<dbReference type="Pfam" id="PF07730">
    <property type="entry name" value="HisKA_3"/>
    <property type="match status" value="1"/>
</dbReference>
<keyword evidence="8" id="KW-0902">Two-component regulatory system</keyword>
<keyword evidence="7" id="KW-0067">ATP-binding</keyword>
<accession>D1BCA7</accession>
<dbReference type="PANTHER" id="PTHR24421:SF10">
    <property type="entry name" value="NITRATE_NITRITE SENSOR PROTEIN NARQ"/>
    <property type="match status" value="1"/>
</dbReference>
<dbReference type="InterPro" id="IPR050482">
    <property type="entry name" value="Sensor_HK_TwoCompSys"/>
</dbReference>
<feature type="compositionally biased region" description="Basic and acidic residues" evidence="9">
    <location>
        <begin position="417"/>
        <end position="432"/>
    </location>
</feature>
<dbReference type="CDD" id="cd16917">
    <property type="entry name" value="HATPase_UhpB-NarQ-NarX-like"/>
    <property type="match status" value="1"/>
</dbReference>